<evidence type="ECO:0000259" key="4">
    <source>
        <dbReference type="Pfam" id="PF01479"/>
    </source>
</evidence>
<dbReference type="GO" id="GO:0003723">
    <property type="term" value="F:RNA binding"/>
    <property type="evidence" value="ECO:0007669"/>
    <property type="project" value="InterPro"/>
</dbReference>
<dbReference type="InterPro" id="IPR006225">
    <property type="entry name" value="PsdUridine_synth_RluC/D"/>
</dbReference>
<reference evidence="5" key="1">
    <citation type="submission" date="2018-05" db="EMBL/GenBank/DDBJ databases">
        <authorList>
            <person name="Lanie J.A."/>
            <person name="Ng W.-L."/>
            <person name="Kazmierczak K.M."/>
            <person name="Andrzejewski T.M."/>
            <person name="Davidsen T.M."/>
            <person name="Wayne K.J."/>
            <person name="Tettelin H."/>
            <person name="Glass J.I."/>
            <person name="Rusch D."/>
            <person name="Podicherti R."/>
            <person name="Tsui H.-C.T."/>
            <person name="Winkler M.E."/>
        </authorList>
    </citation>
    <scope>NUCLEOTIDE SEQUENCE</scope>
</reference>
<comment type="similarity">
    <text evidence="1">Belongs to the pseudouridine synthase RluA family.</text>
</comment>
<dbReference type="PANTHER" id="PTHR21600:SF44">
    <property type="entry name" value="RIBOSOMAL LARGE SUBUNIT PSEUDOURIDINE SYNTHASE D"/>
    <property type="match status" value="1"/>
</dbReference>
<evidence type="ECO:0000256" key="2">
    <source>
        <dbReference type="ARBA" id="ARBA00023235"/>
    </source>
</evidence>
<gene>
    <name evidence="5" type="ORF">METZ01_LOCUS225321</name>
</gene>
<dbReference type="InterPro" id="IPR036986">
    <property type="entry name" value="S4_RNA-bd_sf"/>
</dbReference>
<evidence type="ECO:0000256" key="1">
    <source>
        <dbReference type="ARBA" id="ARBA00010876"/>
    </source>
</evidence>
<dbReference type="AlphaFoldDB" id="A0A382GCZ4"/>
<evidence type="ECO:0000313" key="5">
    <source>
        <dbReference type="EMBL" id="SVB72467.1"/>
    </source>
</evidence>
<dbReference type="PANTHER" id="PTHR21600">
    <property type="entry name" value="MITOCHONDRIAL RNA PSEUDOURIDINE SYNTHASE"/>
    <property type="match status" value="1"/>
</dbReference>
<dbReference type="InterPro" id="IPR006145">
    <property type="entry name" value="PsdUridine_synth_RsuA/RluA"/>
</dbReference>
<protein>
    <recommendedName>
        <fullName evidence="6">Pseudouridine synthase</fullName>
    </recommendedName>
</protein>
<dbReference type="Gene3D" id="3.10.290.10">
    <property type="entry name" value="RNA-binding S4 domain"/>
    <property type="match status" value="1"/>
</dbReference>
<dbReference type="CDD" id="cd02869">
    <property type="entry name" value="PseudoU_synth_RluA_like"/>
    <property type="match status" value="1"/>
</dbReference>
<dbReference type="Pfam" id="PF00849">
    <property type="entry name" value="PseudoU_synth_2"/>
    <property type="match status" value="1"/>
</dbReference>
<dbReference type="InterPro" id="IPR020103">
    <property type="entry name" value="PsdUridine_synth_cat_dom_sf"/>
</dbReference>
<feature type="domain" description="RNA-binding S4" evidence="4">
    <location>
        <begin position="5"/>
        <end position="39"/>
    </location>
</feature>
<name>A0A382GCZ4_9ZZZZ</name>
<dbReference type="Pfam" id="PF01479">
    <property type="entry name" value="S4"/>
    <property type="match status" value="1"/>
</dbReference>
<dbReference type="CDD" id="cd00165">
    <property type="entry name" value="S4"/>
    <property type="match status" value="1"/>
</dbReference>
<keyword evidence="2" id="KW-0413">Isomerase</keyword>
<dbReference type="SUPFAM" id="SSF55120">
    <property type="entry name" value="Pseudouridine synthase"/>
    <property type="match status" value="1"/>
</dbReference>
<dbReference type="PROSITE" id="PS50889">
    <property type="entry name" value="S4"/>
    <property type="match status" value="1"/>
</dbReference>
<dbReference type="InterPro" id="IPR050188">
    <property type="entry name" value="RluA_PseudoU_synthase"/>
</dbReference>
<dbReference type="InterPro" id="IPR002942">
    <property type="entry name" value="S4_RNA-bd"/>
</dbReference>
<dbReference type="EMBL" id="UINC01054581">
    <property type="protein sequence ID" value="SVB72467.1"/>
    <property type="molecule type" value="Genomic_DNA"/>
</dbReference>
<sequence length="291" mass="33022">MVCKLPEYSRSKIQNLIKLGQVTIDGEPAKSSLILHGNESIECHFEPQIKDESIAGEAMDLNIIYEDESLAVINKQSGLVVHPGSGNWSGTLLNGIIHHFKSLSHQKSLRPGIVHRLDKDTSGIIIIAKNDQVHDFMSKQFSQRKVKKQYLALAWGILEEQGIIKGEMGRHTRDRKLFTMVESGGRDSSTNYKLEEYYPPLSWVRLHPETGRTHQLRVHLKSIGHPIFCDDAYGGGAKYARSFHVKYAQLLNRLIKTVNRVALHAYTIEFCHPSTKEIMKFEAPIPEDLMR</sequence>
<dbReference type="Gene3D" id="3.30.2350.10">
    <property type="entry name" value="Pseudouridine synthase"/>
    <property type="match status" value="1"/>
</dbReference>
<feature type="domain" description="Pseudouridine synthase RsuA/RluA-like" evidence="3">
    <location>
        <begin position="70"/>
        <end position="221"/>
    </location>
</feature>
<dbReference type="GO" id="GO:0000455">
    <property type="term" value="P:enzyme-directed rRNA pseudouridine synthesis"/>
    <property type="evidence" value="ECO:0007669"/>
    <property type="project" value="TreeGrafter"/>
</dbReference>
<proteinExistence type="inferred from homology"/>
<dbReference type="PROSITE" id="PS01129">
    <property type="entry name" value="PSI_RLU"/>
    <property type="match status" value="1"/>
</dbReference>
<feature type="non-terminal residue" evidence="5">
    <location>
        <position position="291"/>
    </location>
</feature>
<evidence type="ECO:0008006" key="6">
    <source>
        <dbReference type="Google" id="ProtNLM"/>
    </source>
</evidence>
<accession>A0A382GCZ4</accession>
<evidence type="ECO:0000259" key="3">
    <source>
        <dbReference type="Pfam" id="PF00849"/>
    </source>
</evidence>
<organism evidence="5">
    <name type="scientific">marine metagenome</name>
    <dbReference type="NCBI Taxonomy" id="408172"/>
    <lineage>
        <taxon>unclassified sequences</taxon>
        <taxon>metagenomes</taxon>
        <taxon>ecological metagenomes</taxon>
    </lineage>
</organism>
<dbReference type="GO" id="GO:0009982">
    <property type="term" value="F:pseudouridine synthase activity"/>
    <property type="evidence" value="ECO:0007669"/>
    <property type="project" value="InterPro"/>
</dbReference>
<dbReference type="InterPro" id="IPR006224">
    <property type="entry name" value="PsdUridine_synth_RluA-like_CS"/>
</dbReference>
<dbReference type="NCBIfam" id="TIGR00005">
    <property type="entry name" value="rluA_subfam"/>
    <property type="match status" value="1"/>
</dbReference>